<name>A0A1G1VCL1_9BACT</name>
<keyword evidence="1 6" id="KW-0963">Cytoplasm</keyword>
<dbReference type="FunFam" id="3.40.1010.10:FF:000007">
    <property type="entry name" value="Ribosomal RNA small subunit methyltransferase I"/>
    <property type="match status" value="1"/>
</dbReference>
<dbReference type="PIRSF" id="PIRSF005917">
    <property type="entry name" value="MTase_YraL"/>
    <property type="match status" value="1"/>
</dbReference>
<dbReference type="InterPro" id="IPR014777">
    <property type="entry name" value="4pyrrole_Mease_sub1"/>
</dbReference>
<keyword evidence="3 6" id="KW-0489">Methyltransferase</keyword>
<dbReference type="AlphaFoldDB" id="A0A1G1VCL1"/>
<dbReference type="EMBL" id="MHCD01000040">
    <property type="protein sequence ID" value="OGY13164.1"/>
    <property type="molecule type" value="Genomic_DNA"/>
</dbReference>
<evidence type="ECO:0000256" key="4">
    <source>
        <dbReference type="ARBA" id="ARBA00022679"/>
    </source>
</evidence>
<evidence type="ECO:0000256" key="6">
    <source>
        <dbReference type="HAMAP-Rule" id="MF_01877"/>
    </source>
</evidence>
<comment type="function">
    <text evidence="6">Catalyzes the 2'-O-methylation of the ribose of cytidine 1402 (C1402) in 16S rRNA.</text>
</comment>
<keyword evidence="4 6" id="KW-0808">Transferase</keyword>
<comment type="catalytic activity">
    <reaction evidence="6">
        <text>cytidine(1402) in 16S rRNA + S-adenosyl-L-methionine = 2'-O-methylcytidine(1402) in 16S rRNA + S-adenosyl-L-homocysteine + H(+)</text>
        <dbReference type="Rhea" id="RHEA:42924"/>
        <dbReference type="Rhea" id="RHEA-COMP:10285"/>
        <dbReference type="Rhea" id="RHEA-COMP:10286"/>
        <dbReference type="ChEBI" id="CHEBI:15378"/>
        <dbReference type="ChEBI" id="CHEBI:57856"/>
        <dbReference type="ChEBI" id="CHEBI:59789"/>
        <dbReference type="ChEBI" id="CHEBI:74495"/>
        <dbReference type="ChEBI" id="CHEBI:82748"/>
        <dbReference type="EC" id="2.1.1.198"/>
    </reaction>
</comment>
<dbReference type="PANTHER" id="PTHR46111">
    <property type="entry name" value="RIBOSOMAL RNA SMALL SUBUNIT METHYLTRANSFERASE I"/>
    <property type="match status" value="1"/>
</dbReference>
<evidence type="ECO:0000256" key="1">
    <source>
        <dbReference type="ARBA" id="ARBA00022490"/>
    </source>
</evidence>
<gene>
    <name evidence="6" type="primary">rsmI</name>
    <name evidence="8" type="ORF">A3A58_01915</name>
</gene>
<comment type="similarity">
    <text evidence="6">Belongs to the methyltransferase superfamily. RsmI family.</text>
</comment>
<sequence>MGILYVVSTPIGNLQDIGIRAIKILIETEIIACEDTRKTGVLLKRAREYYSKIFSNENSFKKNRLISYYEQNEEKRIFEIISLLKDGSNVALVSDSGTPAISDPGFKLIRECTKENIKIESIPGPSSVISSLVVSGLPTDKFLFAGFPPKKPGNRLKYFEKLKRSKDDFRETLIILEAPHRLIKTLLEIKNIFGDIDAVITRELTKVFEEIKRDKLSNLIAYYSTKTPKGEFIVLL</sequence>
<dbReference type="PANTHER" id="PTHR46111:SF1">
    <property type="entry name" value="RIBOSOMAL RNA SMALL SUBUNIT METHYLTRANSFERASE I"/>
    <property type="match status" value="1"/>
</dbReference>
<feature type="domain" description="Tetrapyrrole methylase" evidence="7">
    <location>
        <begin position="4"/>
        <end position="219"/>
    </location>
</feature>
<dbReference type="InterPro" id="IPR014776">
    <property type="entry name" value="4pyrrole_Mease_sub2"/>
</dbReference>
<dbReference type="Pfam" id="PF00590">
    <property type="entry name" value="TP_methylase"/>
    <property type="match status" value="1"/>
</dbReference>
<comment type="caution">
    <text evidence="8">The sequence shown here is derived from an EMBL/GenBank/DDBJ whole genome shotgun (WGS) entry which is preliminary data.</text>
</comment>
<organism evidence="8 9">
    <name type="scientific">Candidatus Blackburnbacteria bacterium RIFCSPLOWO2_01_FULL_41_27</name>
    <dbReference type="NCBI Taxonomy" id="1797520"/>
    <lineage>
        <taxon>Bacteria</taxon>
        <taxon>Candidatus Blackburniibacteriota</taxon>
    </lineage>
</organism>
<dbReference type="CDD" id="cd11648">
    <property type="entry name" value="RsmI"/>
    <property type="match status" value="1"/>
</dbReference>
<dbReference type="InterPro" id="IPR008189">
    <property type="entry name" value="rRNA_ssu_MeTfrase_I"/>
</dbReference>
<evidence type="ECO:0000256" key="3">
    <source>
        <dbReference type="ARBA" id="ARBA00022603"/>
    </source>
</evidence>
<evidence type="ECO:0000259" key="7">
    <source>
        <dbReference type="Pfam" id="PF00590"/>
    </source>
</evidence>
<dbReference type="NCBIfam" id="TIGR00096">
    <property type="entry name" value="16S rRNA (cytidine(1402)-2'-O)-methyltransferase"/>
    <property type="match status" value="1"/>
</dbReference>
<reference evidence="8 9" key="1">
    <citation type="journal article" date="2016" name="Nat. Commun.">
        <title>Thousands of microbial genomes shed light on interconnected biogeochemical processes in an aquifer system.</title>
        <authorList>
            <person name="Anantharaman K."/>
            <person name="Brown C.T."/>
            <person name="Hug L.A."/>
            <person name="Sharon I."/>
            <person name="Castelle C.J."/>
            <person name="Probst A.J."/>
            <person name="Thomas B.C."/>
            <person name="Singh A."/>
            <person name="Wilkins M.J."/>
            <person name="Karaoz U."/>
            <person name="Brodie E.L."/>
            <person name="Williams K.H."/>
            <person name="Hubbard S.S."/>
            <person name="Banfield J.F."/>
        </authorList>
    </citation>
    <scope>NUCLEOTIDE SEQUENCE [LARGE SCALE GENOMIC DNA]</scope>
</reference>
<evidence type="ECO:0000256" key="5">
    <source>
        <dbReference type="ARBA" id="ARBA00022691"/>
    </source>
</evidence>
<dbReference type="InterPro" id="IPR018063">
    <property type="entry name" value="SAM_MeTrfase_RsmI_CS"/>
</dbReference>
<proteinExistence type="inferred from homology"/>
<protein>
    <recommendedName>
        <fullName evidence="6">Ribosomal RNA small subunit methyltransferase I</fullName>
        <ecNumber evidence="6">2.1.1.198</ecNumber>
    </recommendedName>
    <alternativeName>
        <fullName evidence="6">16S rRNA 2'-O-ribose C1402 methyltransferase</fullName>
    </alternativeName>
    <alternativeName>
        <fullName evidence="6">rRNA (cytidine-2'-O-)-methyltransferase RsmI</fullName>
    </alternativeName>
</protein>
<dbReference type="EC" id="2.1.1.198" evidence="6"/>
<dbReference type="PROSITE" id="PS01296">
    <property type="entry name" value="RSMI"/>
    <property type="match status" value="1"/>
</dbReference>
<keyword evidence="5 6" id="KW-0949">S-adenosyl-L-methionine</keyword>
<dbReference type="GO" id="GO:0005737">
    <property type="term" value="C:cytoplasm"/>
    <property type="evidence" value="ECO:0007669"/>
    <property type="project" value="UniProtKB-SubCell"/>
</dbReference>
<evidence type="ECO:0000313" key="9">
    <source>
        <dbReference type="Proteomes" id="UP000177685"/>
    </source>
</evidence>
<dbReference type="Proteomes" id="UP000177685">
    <property type="component" value="Unassembled WGS sequence"/>
</dbReference>
<evidence type="ECO:0000313" key="8">
    <source>
        <dbReference type="EMBL" id="OGY13164.1"/>
    </source>
</evidence>
<accession>A0A1G1VCL1</accession>
<evidence type="ECO:0000256" key="2">
    <source>
        <dbReference type="ARBA" id="ARBA00022552"/>
    </source>
</evidence>
<comment type="subcellular location">
    <subcellularLocation>
        <location evidence="6">Cytoplasm</location>
    </subcellularLocation>
</comment>
<keyword evidence="2 6" id="KW-0698">rRNA processing</keyword>
<dbReference type="InterPro" id="IPR000878">
    <property type="entry name" value="4pyrrol_Mease"/>
</dbReference>
<dbReference type="Gene3D" id="3.40.1010.10">
    <property type="entry name" value="Cobalt-precorrin-4 Transmethylase, Domain 1"/>
    <property type="match status" value="1"/>
</dbReference>
<dbReference type="InterPro" id="IPR035996">
    <property type="entry name" value="4pyrrol_Methylase_sf"/>
</dbReference>
<dbReference type="Gene3D" id="3.30.950.10">
    <property type="entry name" value="Methyltransferase, Cobalt-precorrin-4 Transmethylase, Domain 2"/>
    <property type="match status" value="1"/>
</dbReference>
<dbReference type="HAMAP" id="MF_01877">
    <property type="entry name" value="16SrRNA_methyltr_I"/>
    <property type="match status" value="1"/>
</dbReference>
<dbReference type="SUPFAM" id="SSF53790">
    <property type="entry name" value="Tetrapyrrole methylase"/>
    <property type="match status" value="1"/>
</dbReference>
<dbReference type="GO" id="GO:0070677">
    <property type="term" value="F:rRNA (cytosine-2'-O-)-methyltransferase activity"/>
    <property type="evidence" value="ECO:0007669"/>
    <property type="project" value="UniProtKB-UniRule"/>
</dbReference>